<name>A0A1F7JA00_9BACT</name>
<protein>
    <submittedName>
        <fullName evidence="1">Uncharacterized protein</fullName>
    </submittedName>
</protein>
<dbReference type="Proteomes" id="UP000178857">
    <property type="component" value="Unassembled WGS sequence"/>
</dbReference>
<accession>A0A1F7JA00</accession>
<evidence type="ECO:0000313" key="2">
    <source>
        <dbReference type="Proteomes" id="UP000178857"/>
    </source>
</evidence>
<sequence>MVLPKELTTVTTFSKILALLLFITLPILAFVLGASYQKAIDDSQSIVLTPTPTPTEEVACTMDAKICPDGASVGRVPPNCEFEACPNEETPSTEYECPPGNYVNCMPGPIKSKNPDCSAAYIQWAESNCPGFEVVY</sequence>
<dbReference type="EMBL" id="MGAT01000024">
    <property type="protein sequence ID" value="OGK52424.1"/>
    <property type="molecule type" value="Genomic_DNA"/>
</dbReference>
<gene>
    <name evidence="1" type="ORF">A2970_01200</name>
</gene>
<dbReference type="STRING" id="1802069.A2970_01200"/>
<comment type="caution">
    <text evidence="1">The sequence shown here is derived from an EMBL/GenBank/DDBJ whole genome shotgun (WGS) entry which is preliminary data.</text>
</comment>
<dbReference type="AlphaFoldDB" id="A0A1F7JA00"/>
<organism evidence="1 2">
    <name type="scientific">Candidatus Roizmanbacteria bacterium RIFCSPLOWO2_01_FULL_44_13</name>
    <dbReference type="NCBI Taxonomy" id="1802069"/>
    <lineage>
        <taxon>Bacteria</taxon>
        <taxon>Candidatus Roizmaniibacteriota</taxon>
    </lineage>
</organism>
<proteinExistence type="predicted"/>
<reference evidence="1 2" key="1">
    <citation type="journal article" date="2016" name="Nat. Commun.">
        <title>Thousands of microbial genomes shed light on interconnected biogeochemical processes in an aquifer system.</title>
        <authorList>
            <person name="Anantharaman K."/>
            <person name="Brown C.T."/>
            <person name="Hug L.A."/>
            <person name="Sharon I."/>
            <person name="Castelle C.J."/>
            <person name="Probst A.J."/>
            <person name="Thomas B.C."/>
            <person name="Singh A."/>
            <person name="Wilkins M.J."/>
            <person name="Karaoz U."/>
            <person name="Brodie E.L."/>
            <person name="Williams K.H."/>
            <person name="Hubbard S.S."/>
            <person name="Banfield J.F."/>
        </authorList>
    </citation>
    <scope>NUCLEOTIDE SEQUENCE [LARGE SCALE GENOMIC DNA]</scope>
</reference>
<evidence type="ECO:0000313" key="1">
    <source>
        <dbReference type="EMBL" id="OGK52424.1"/>
    </source>
</evidence>